<gene>
    <name evidence="3" type="ORF">IPC1295_29930</name>
</gene>
<dbReference type="InterPro" id="IPR011051">
    <property type="entry name" value="RmlC_Cupin_sf"/>
</dbReference>
<dbReference type="EMBL" id="NSNE01000026">
    <property type="protein sequence ID" value="RPM04831.1"/>
    <property type="molecule type" value="Genomic_DNA"/>
</dbReference>
<evidence type="ECO:0000313" key="3">
    <source>
        <dbReference type="EMBL" id="RPM04831.1"/>
    </source>
</evidence>
<accession>A0A7M2ZLL4</accession>
<dbReference type="CDD" id="cd02224">
    <property type="entry name" value="cupin_SPO2919-like"/>
    <property type="match status" value="1"/>
</dbReference>
<dbReference type="AlphaFoldDB" id="A0A7M2ZLL4"/>
<name>A0A7M2ZLL4_PSEAI</name>
<dbReference type="SUPFAM" id="SSF51182">
    <property type="entry name" value="RmlC-like cupins"/>
    <property type="match status" value="1"/>
</dbReference>
<dbReference type="InterPro" id="IPR014710">
    <property type="entry name" value="RmlC-like_jellyroll"/>
</dbReference>
<dbReference type="GO" id="GO:0046872">
    <property type="term" value="F:metal ion binding"/>
    <property type="evidence" value="ECO:0007669"/>
    <property type="project" value="UniProtKB-KW"/>
</dbReference>
<keyword evidence="1" id="KW-0479">Metal-binding</keyword>
<proteinExistence type="predicted"/>
<dbReference type="InterPro" id="IPR013096">
    <property type="entry name" value="Cupin_2"/>
</dbReference>
<reference evidence="3 4" key="2">
    <citation type="submission" date="2019-01" db="EMBL/GenBank/DDBJ databases">
        <title>The Pseudomonas aeruginosa pan-genome provides new insights on its population structure, horizontal gene transfer and pathogenicity.</title>
        <authorList>
            <person name="Freschi L."/>
            <person name="Vincent A.T."/>
            <person name="Jeukens J."/>
            <person name="Emond-Rheault J.-G."/>
            <person name="Kukavica-Ibrulj I."/>
            <person name="Dupont M.-J."/>
            <person name="Charette S.J."/>
            <person name="Boyle B."/>
            <person name="Levesque R.C."/>
        </authorList>
    </citation>
    <scope>NUCLEOTIDE SEQUENCE [LARGE SCALE GENOMIC DNA]</scope>
    <source>
        <strain evidence="3 4">PA-W36</strain>
    </source>
</reference>
<dbReference type="RefSeq" id="WP_071535065.1">
    <property type="nucleotide sequence ID" value="NZ_JASOUC010000002.1"/>
</dbReference>
<evidence type="ECO:0000313" key="4">
    <source>
        <dbReference type="Proteomes" id="UP000284767"/>
    </source>
</evidence>
<dbReference type="PANTHER" id="PTHR35848:SF6">
    <property type="entry name" value="CUPIN TYPE-2 DOMAIN-CONTAINING PROTEIN"/>
    <property type="match status" value="1"/>
</dbReference>
<evidence type="ECO:0000256" key="1">
    <source>
        <dbReference type="ARBA" id="ARBA00022723"/>
    </source>
</evidence>
<evidence type="ECO:0000259" key="2">
    <source>
        <dbReference type="Pfam" id="PF07883"/>
    </source>
</evidence>
<protein>
    <submittedName>
        <fullName evidence="3">Cupin</fullName>
    </submittedName>
</protein>
<dbReference type="PANTHER" id="PTHR35848">
    <property type="entry name" value="OXALATE-BINDING PROTEIN"/>
    <property type="match status" value="1"/>
</dbReference>
<dbReference type="InterPro" id="IPR051610">
    <property type="entry name" value="GPI/OXD"/>
</dbReference>
<reference evidence="3 4" key="1">
    <citation type="submission" date="2017-08" db="EMBL/GenBank/DDBJ databases">
        <authorList>
            <person name="Feschi L."/>
            <person name="Jeukens J."/>
            <person name="Emond-Rheault J.-G."/>
            <person name="Kukavica-Ibrulj I."/>
            <person name="Boyle B."/>
            <person name="Levesque R.C."/>
        </authorList>
    </citation>
    <scope>NUCLEOTIDE SEQUENCE [LARGE SCALE GENOMIC DNA]</scope>
    <source>
        <strain evidence="3 4">PA-W36</strain>
    </source>
</reference>
<dbReference type="Pfam" id="PF07883">
    <property type="entry name" value="Cupin_2"/>
    <property type="match status" value="1"/>
</dbReference>
<organism evidence="3 4">
    <name type="scientific">Pseudomonas aeruginosa</name>
    <dbReference type="NCBI Taxonomy" id="287"/>
    <lineage>
        <taxon>Bacteria</taxon>
        <taxon>Pseudomonadati</taxon>
        <taxon>Pseudomonadota</taxon>
        <taxon>Gammaproteobacteria</taxon>
        <taxon>Pseudomonadales</taxon>
        <taxon>Pseudomonadaceae</taxon>
        <taxon>Pseudomonas</taxon>
    </lineage>
</organism>
<comment type="caution">
    <text evidence="3">The sequence shown here is derived from an EMBL/GenBank/DDBJ whole genome shotgun (WGS) entry which is preliminary data.</text>
</comment>
<dbReference type="Proteomes" id="UP000284767">
    <property type="component" value="Unassembled WGS sequence"/>
</dbReference>
<sequence>MSVIVNVFNLEPEPLPAPYAPTGAGAVCYEPRLARLAGTPGSSRLGANLLVLAPGKCAFPFHSHRGSDELFFIISGSGVLRYGEKAYPIREGDFISCHAGGPETAHQIRNDGTEELRYIAIGTNPTIDIVEYPDTNKFKSHTLPGEAAAFDEIARIGQGGDYWDVAKE</sequence>
<feature type="domain" description="Cupin type-2" evidence="2">
    <location>
        <begin position="49"/>
        <end position="121"/>
    </location>
</feature>
<dbReference type="Gene3D" id="2.60.120.10">
    <property type="entry name" value="Jelly Rolls"/>
    <property type="match status" value="1"/>
</dbReference>